<dbReference type="InterPro" id="IPR013320">
    <property type="entry name" value="ConA-like_dom_sf"/>
</dbReference>
<evidence type="ECO:0000259" key="3">
    <source>
        <dbReference type="PROSITE" id="PS50025"/>
    </source>
</evidence>
<dbReference type="Gene3D" id="2.60.120.200">
    <property type="match status" value="1"/>
</dbReference>
<feature type="chain" id="PRO_5009328375" evidence="2">
    <location>
        <begin position="18"/>
        <end position="145"/>
    </location>
</feature>
<accession>A0A1I9G591</accession>
<feature type="signal peptide" evidence="2">
    <location>
        <begin position="1"/>
        <end position="17"/>
    </location>
</feature>
<evidence type="ECO:0000256" key="1">
    <source>
        <dbReference type="PROSITE-ProRule" id="PRU00122"/>
    </source>
</evidence>
<proteinExistence type="predicted"/>
<comment type="caution">
    <text evidence="1">Lacks conserved residue(s) required for the propagation of feature annotation.</text>
</comment>
<sequence>MNDFILLLLSNFKLIFSFSLSSEIFVMEWKSLLDINRSYIVTLTFSHNQISLIVDDFAPVVFKLPPAVISHPLKFDTPVYLGYTPVLLLRSHSMQTALNNFTGCLSNIFINGREISTTDIRFLGDIGKIAILDWVATKLYRERGN</sequence>
<evidence type="ECO:0000256" key="2">
    <source>
        <dbReference type="SAM" id="SignalP"/>
    </source>
</evidence>
<dbReference type="PROSITE" id="PS50025">
    <property type="entry name" value="LAM_G_DOMAIN"/>
    <property type="match status" value="1"/>
</dbReference>
<dbReference type="Pfam" id="PF02210">
    <property type="entry name" value="Laminin_G_2"/>
    <property type="match status" value="1"/>
</dbReference>
<protein>
    <submittedName>
        <fullName evidence="4">Bm723</fullName>
    </submittedName>
</protein>
<organism evidence="4">
    <name type="scientific">Brugia malayi</name>
    <name type="common">Filarial nematode worm</name>
    <dbReference type="NCBI Taxonomy" id="6279"/>
    <lineage>
        <taxon>Eukaryota</taxon>
        <taxon>Metazoa</taxon>
        <taxon>Ecdysozoa</taxon>
        <taxon>Nematoda</taxon>
        <taxon>Chromadorea</taxon>
        <taxon>Rhabditida</taxon>
        <taxon>Spirurina</taxon>
        <taxon>Spiruromorpha</taxon>
        <taxon>Filarioidea</taxon>
        <taxon>Onchocercidae</taxon>
        <taxon>Brugia</taxon>
    </lineage>
</organism>
<dbReference type="AlphaFoldDB" id="A0A1I9G591"/>
<dbReference type="InterPro" id="IPR001791">
    <property type="entry name" value="Laminin_G"/>
</dbReference>
<dbReference type="EMBL" id="LN857036">
    <property type="protein sequence ID" value="CDQ01376.1"/>
    <property type="molecule type" value="Genomic_DNA"/>
</dbReference>
<name>A0A1I9G591_BRUMA</name>
<evidence type="ECO:0000313" key="4">
    <source>
        <dbReference type="EMBL" id="CDQ01376.1"/>
    </source>
</evidence>
<keyword evidence="2" id="KW-0732">Signal</keyword>
<feature type="domain" description="Laminin G" evidence="3">
    <location>
        <begin position="1"/>
        <end position="135"/>
    </location>
</feature>
<reference evidence="4" key="1">
    <citation type="journal article" date="2007" name="Science">
        <title>Draft genome of the filarial nematode parasite Brugia malayi.</title>
        <authorList>
            <person name="Ghedin E."/>
            <person name="Wang S."/>
            <person name="Spiro D."/>
            <person name="Caler E."/>
            <person name="Zhao Q."/>
            <person name="Crabtree J."/>
            <person name="Allen J.E."/>
            <person name="Delcher A.L."/>
            <person name="Guiliano D.B."/>
            <person name="Miranda-Saavedra D."/>
            <person name="Angiuoli S.V."/>
            <person name="Creasy T."/>
            <person name="Amedeo P."/>
            <person name="Haas B."/>
            <person name="El-Sayed N.M."/>
            <person name="Wortman J.R."/>
            <person name="Feldblyum T."/>
            <person name="Tallon L."/>
            <person name="Schatz M."/>
            <person name="Shumway M."/>
            <person name="Koo H."/>
            <person name="Salzberg S.L."/>
            <person name="Schobel S."/>
            <person name="Pertea M."/>
            <person name="Pop M."/>
            <person name="White O."/>
            <person name="Barton G.J."/>
            <person name="Carlow C.K."/>
            <person name="Crawford M.J."/>
            <person name="Daub J."/>
            <person name="Dimmic M.W."/>
            <person name="Estes C.F."/>
            <person name="Foster J.M."/>
            <person name="Ganatra M."/>
            <person name="Gregory W.F."/>
            <person name="Johnson N.M."/>
            <person name="Jin J."/>
            <person name="Komuniecki R."/>
            <person name="Korf I."/>
            <person name="Kumar S."/>
            <person name="Laney S."/>
            <person name="Li B.W."/>
            <person name="Li W."/>
            <person name="Lindblom T.H."/>
            <person name="Lustigman S."/>
            <person name="Ma D."/>
            <person name="Maina C.V."/>
            <person name="Martin D.M."/>
            <person name="McCarter J.P."/>
            <person name="McReynolds L."/>
            <person name="Mitreva M."/>
            <person name="Nutman T.B."/>
            <person name="Parkinson J."/>
            <person name="Peregrin-Alvarez J.M."/>
            <person name="Poole C."/>
            <person name="Ren Q."/>
            <person name="Saunders L."/>
            <person name="Sluder A.E."/>
            <person name="Smith K."/>
            <person name="Stanke M."/>
            <person name="Unnasch T.R."/>
            <person name="Ware J."/>
            <person name="Wei A.D."/>
            <person name="Weil G."/>
            <person name="Williams D.J."/>
            <person name="Zhang Y."/>
            <person name="Williams S.A."/>
            <person name="Fraser-Liggett C."/>
            <person name="Slatko B."/>
            <person name="Blaxter M.L."/>
            <person name="Scott A.L."/>
        </authorList>
    </citation>
    <scope>NUCLEOTIDE SEQUENCE</scope>
    <source>
        <strain evidence="4">FR3</strain>
    </source>
</reference>
<reference evidence="4" key="2">
    <citation type="submission" date="2012-12" db="EMBL/GenBank/DDBJ databases">
        <authorList>
            <consortium name="WormBase Consortium"/>
            <person name="Ghedin E."/>
            <person name="Paulini M."/>
        </authorList>
    </citation>
    <scope>NUCLEOTIDE SEQUENCE</scope>
    <source>
        <strain evidence="4">FR3</strain>
    </source>
</reference>
<dbReference type="CDD" id="cd00110">
    <property type="entry name" value="LamG"/>
    <property type="match status" value="1"/>
</dbReference>
<gene>
    <name evidence="4" type="primary">Bm723</name>
    <name evidence="4" type="ORF">BM_Bm723</name>
</gene>
<dbReference type="SUPFAM" id="SSF49899">
    <property type="entry name" value="Concanavalin A-like lectins/glucanases"/>
    <property type="match status" value="1"/>
</dbReference>